<dbReference type="Pfam" id="PF25967">
    <property type="entry name" value="RND-MFP_C"/>
    <property type="match status" value="1"/>
</dbReference>
<dbReference type="Gene3D" id="2.40.30.170">
    <property type="match status" value="1"/>
</dbReference>
<evidence type="ECO:0000313" key="6">
    <source>
        <dbReference type="EMBL" id="CBH23012.1"/>
    </source>
</evidence>
<dbReference type="PANTHER" id="PTHR30469">
    <property type="entry name" value="MULTIDRUG RESISTANCE PROTEIN MDTA"/>
    <property type="match status" value="1"/>
</dbReference>
<feature type="compositionally biased region" description="Low complexity" evidence="2">
    <location>
        <begin position="19"/>
        <end position="43"/>
    </location>
</feature>
<dbReference type="Pfam" id="PF25954">
    <property type="entry name" value="Beta-barrel_RND_2"/>
    <property type="match status" value="1"/>
</dbReference>
<name>D5H4Q7_SALRM</name>
<feature type="domain" description="CzcB-like barrel-sandwich hybrid" evidence="5">
    <location>
        <begin position="142"/>
        <end position="269"/>
    </location>
</feature>
<protein>
    <submittedName>
        <fullName evidence="6">Efflux transporter, RND family, MFP subunit</fullName>
    </submittedName>
</protein>
<dbReference type="KEGG" id="srm:SRM_00091"/>
<dbReference type="GO" id="GO:0015562">
    <property type="term" value="F:efflux transmembrane transporter activity"/>
    <property type="evidence" value="ECO:0007669"/>
    <property type="project" value="TreeGrafter"/>
</dbReference>
<sequence>MPVWRRSTPAIRSCSVSCRPSGPSRASGPSRPPTSGRPSASASVPSWTGGGRGPARFHCFLHRRHSPSMPTSCFSFSRVSVPSGIGLVLMIGAAVLLSACGAESASAPPLEPPVRPVKMHTVQEAGATPAREYPGTVSAAETATLSFELPGTVVDLPVQEGERVEAGQLIARLDGTDAQSRLQSARATRNAARSAYERAKSLYAQGIVSQQQLEARQREYEVAQSQLEQAQTQVGDTRITAPFDGRVAKKMVELNENVGPQQPVVTVQDLSRMEVVIDVPEQSRMRRALQSESLAVTFSMRPGRRLPATLKEITTTADPRTRTYEATLTIRPPDDAGILPGMTARAIVGGGPAPAADGAGTIAIPTSAVFSRSGGTASVWAVRDSSTTVARRSVSLGMMRDSTVVVTSGLRAGDRIAATGVHQLNDGQPVRPLE</sequence>
<dbReference type="SUPFAM" id="SSF111369">
    <property type="entry name" value="HlyD-like secretion proteins"/>
    <property type="match status" value="1"/>
</dbReference>
<feature type="domain" description="Multidrug resistance protein MdtA-like C-terminal permuted SH3" evidence="4">
    <location>
        <begin position="362"/>
        <end position="417"/>
    </location>
</feature>
<dbReference type="InterPro" id="IPR058647">
    <property type="entry name" value="BSH_CzcB-like"/>
</dbReference>
<dbReference type="Gene3D" id="2.40.420.20">
    <property type="match status" value="1"/>
</dbReference>
<evidence type="ECO:0000259" key="4">
    <source>
        <dbReference type="Pfam" id="PF25967"/>
    </source>
</evidence>
<dbReference type="Gene3D" id="2.40.50.100">
    <property type="match status" value="1"/>
</dbReference>
<gene>
    <name evidence="6" type="ordered locus">SRM_00091</name>
</gene>
<evidence type="ECO:0000256" key="1">
    <source>
        <dbReference type="ARBA" id="ARBA00009477"/>
    </source>
</evidence>
<reference evidence="7" key="2">
    <citation type="submission" date="2010-04" db="EMBL/GenBank/DDBJ databases">
        <title>Genome sequence of Salinibacter ruber M8.</title>
        <authorList>
            <consortium name="Genoscope"/>
        </authorList>
    </citation>
    <scope>NUCLEOTIDE SEQUENCE [LARGE SCALE GENOMIC DNA]</scope>
    <source>
        <strain evidence="7">M8</strain>
    </source>
</reference>
<comment type="similarity">
    <text evidence="1">Belongs to the membrane fusion protein (MFP) (TC 8.A.1) family.</text>
</comment>
<dbReference type="InterPro" id="IPR006143">
    <property type="entry name" value="RND_pump_MFP"/>
</dbReference>
<dbReference type="AlphaFoldDB" id="D5H4Q7"/>
<evidence type="ECO:0000313" key="7">
    <source>
        <dbReference type="Proteomes" id="UP000000933"/>
    </source>
</evidence>
<dbReference type="InterPro" id="IPR058627">
    <property type="entry name" value="MdtA-like_C"/>
</dbReference>
<accession>D5H4Q7</accession>
<organism evidence="6 7">
    <name type="scientific">Salinibacter ruber (strain M8)</name>
    <dbReference type="NCBI Taxonomy" id="761659"/>
    <lineage>
        <taxon>Bacteria</taxon>
        <taxon>Pseudomonadati</taxon>
        <taxon>Rhodothermota</taxon>
        <taxon>Rhodothermia</taxon>
        <taxon>Rhodothermales</taxon>
        <taxon>Salinibacteraceae</taxon>
        <taxon>Salinibacter</taxon>
    </lineage>
</organism>
<evidence type="ECO:0000256" key="2">
    <source>
        <dbReference type="SAM" id="MobiDB-lite"/>
    </source>
</evidence>
<proteinExistence type="inferred from homology"/>
<feature type="region of interest" description="Disordered" evidence="2">
    <location>
        <begin position="1"/>
        <end position="49"/>
    </location>
</feature>
<dbReference type="GO" id="GO:1990281">
    <property type="term" value="C:efflux pump complex"/>
    <property type="evidence" value="ECO:0007669"/>
    <property type="project" value="TreeGrafter"/>
</dbReference>
<evidence type="ECO:0000259" key="5">
    <source>
        <dbReference type="Pfam" id="PF25973"/>
    </source>
</evidence>
<dbReference type="NCBIfam" id="TIGR01730">
    <property type="entry name" value="RND_mfp"/>
    <property type="match status" value="1"/>
</dbReference>
<dbReference type="InterPro" id="IPR058792">
    <property type="entry name" value="Beta-barrel_RND_2"/>
</dbReference>
<feature type="domain" description="CusB-like beta-barrel" evidence="3">
    <location>
        <begin position="275"/>
        <end position="347"/>
    </location>
</feature>
<dbReference type="EMBL" id="FP565814">
    <property type="protein sequence ID" value="CBH23012.1"/>
    <property type="molecule type" value="Genomic_DNA"/>
</dbReference>
<dbReference type="HOGENOM" id="CLU_018816_1_0_10"/>
<evidence type="ECO:0000259" key="3">
    <source>
        <dbReference type="Pfam" id="PF25954"/>
    </source>
</evidence>
<dbReference type="Proteomes" id="UP000000933">
    <property type="component" value="Chromosome"/>
</dbReference>
<dbReference type="Gene3D" id="1.10.287.470">
    <property type="entry name" value="Helix hairpin bin"/>
    <property type="match status" value="1"/>
</dbReference>
<dbReference type="Pfam" id="PF25973">
    <property type="entry name" value="BSH_CzcB"/>
    <property type="match status" value="1"/>
</dbReference>
<reference evidence="6 7" key="1">
    <citation type="journal article" date="2010" name="ISME J.">
        <title>Fine-scale evolution: genomic, phenotypic and ecological differentiation in two coexisting Salinibacter ruber strains.</title>
        <authorList>
            <person name="Pena A."/>
            <person name="Teeling H."/>
            <person name="Huerta-Cepas J."/>
            <person name="Santos F."/>
            <person name="Yarza P."/>
            <person name="Brito-Echeverria J."/>
            <person name="Lucio M."/>
            <person name="Schmitt-Kopplin P."/>
            <person name="Meseguer I."/>
            <person name="Schenowitz C."/>
            <person name="Dossat C."/>
            <person name="Barbe V."/>
            <person name="Dopazo J."/>
            <person name="Rossello-Mora R."/>
            <person name="Schuler M."/>
            <person name="Glockner F.O."/>
            <person name="Amann R."/>
            <person name="Gabaldon T."/>
            <person name="Anton J."/>
        </authorList>
    </citation>
    <scope>NUCLEOTIDE SEQUENCE [LARGE SCALE GENOMIC DNA]</scope>
    <source>
        <strain evidence="6 7">M8</strain>
    </source>
</reference>